<dbReference type="Gene3D" id="3.30.420.10">
    <property type="entry name" value="Ribonuclease H-like superfamily/Ribonuclease H"/>
    <property type="match status" value="1"/>
</dbReference>
<proteinExistence type="predicted"/>
<dbReference type="InterPro" id="IPR019288">
    <property type="entry name" value="3'-5'_exonuclease_PolB-like"/>
</dbReference>
<sequence>MNVLAFDIETVPDTETGRRLLDLGDLDDQDTGRAMLHRRRQETGGRDFLPLHLHRVVAISVALRQGDRFRVWTLGDRDAGEAEMIARFYEGLERFQPDLVSWNGAGFDLPVLHYRALLHGVPAPAYWETGDNAQAFRWNNYLNRFHWRHLDLMDVMAGFQGRGTAKLEEVAVMLGLPGKLGMHGSLVWDRILDGDIQAVRDYCETDALNTYLVYLRFEVMRGRLDAQGYADEQARVHRFLETAEGEHFQQFLAGWEARPLWQGHNSQDKDSRGTQEED</sequence>
<organism evidence="2 3">
    <name type="scientific">Natronospira proteinivora</name>
    <dbReference type="NCBI Taxonomy" id="1807133"/>
    <lineage>
        <taxon>Bacteria</taxon>
        <taxon>Pseudomonadati</taxon>
        <taxon>Pseudomonadota</taxon>
        <taxon>Gammaproteobacteria</taxon>
        <taxon>Natronospirales</taxon>
        <taxon>Natronospiraceae</taxon>
        <taxon>Natronospira</taxon>
    </lineage>
</organism>
<dbReference type="InterPro" id="IPR012337">
    <property type="entry name" value="RNaseH-like_sf"/>
</dbReference>
<accession>A0ABT1G6V2</accession>
<protein>
    <submittedName>
        <fullName evidence="2">PolB exonuclease-like 3'-5' exonuclease</fullName>
    </submittedName>
</protein>
<comment type="caution">
    <text evidence="2">The sequence shown here is derived from an EMBL/GenBank/DDBJ whole genome shotgun (WGS) entry which is preliminary data.</text>
</comment>
<name>A0ABT1G6V2_9GAMM</name>
<dbReference type="CDD" id="cd05782">
    <property type="entry name" value="DNA_polB_like1_exo"/>
    <property type="match status" value="1"/>
</dbReference>
<dbReference type="RefSeq" id="WP_253445375.1">
    <property type="nucleotide sequence ID" value="NZ_JALJYF010000001.1"/>
</dbReference>
<feature type="domain" description="Predicted 3'-5' exonuclease PolB-like" evidence="1">
    <location>
        <begin position="47"/>
        <end position="255"/>
    </location>
</feature>
<evidence type="ECO:0000259" key="1">
    <source>
        <dbReference type="Pfam" id="PF10108"/>
    </source>
</evidence>
<dbReference type="Pfam" id="PF10108">
    <property type="entry name" value="DNA_pol_B_exo2"/>
    <property type="match status" value="1"/>
</dbReference>
<evidence type="ECO:0000313" key="2">
    <source>
        <dbReference type="EMBL" id="MCP1726685.1"/>
    </source>
</evidence>
<keyword evidence="3" id="KW-1185">Reference proteome</keyword>
<reference evidence="2 3" key="1">
    <citation type="submission" date="2022-03" db="EMBL/GenBank/DDBJ databases">
        <title>Genomic Encyclopedia of Type Strains, Phase III (KMG-III): the genomes of soil and plant-associated and newly described type strains.</title>
        <authorList>
            <person name="Whitman W."/>
        </authorList>
    </citation>
    <scope>NUCLEOTIDE SEQUENCE [LARGE SCALE GENOMIC DNA]</scope>
    <source>
        <strain evidence="2 3">BSker1</strain>
    </source>
</reference>
<dbReference type="InterPro" id="IPR036397">
    <property type="entry name" value="RNaseH_sf"/>
</dbReference>
<dbReference type="SUPFAM" id="SSF53098">
    <property type="entry name" value="Ribonuclease H-like"/>
    <property type="match status" value="1"/>
</dbReference>
<dbReference type="Proteomes" id="UP001523550">
    <property type="component" value="Unassembled WGS sequence"/>
</dbReference>
<gene>
    <name evidence="2" type="ORF">J2T60_000650</name>
</gene>
<evidence type="ECO:0000313" key="3">
    <source>
        <dbReference type="Proteomes" id="UP001523550"/>
    </source>
</evidence>
<dbReference type="EMBL" id="JALJYF010000001">
    <property type="protein sequence ID" value="MCP1726685.1"/>
    <property type="molecule type" value="Genomic_DNA"/>
</dbReference>